<evidence type="ECO:0000313" key="1">
    <source>
        <dbReference type="EMBL" id="CCX30198.1"/>
    </source>
</evidence>
<sequence>MGSLRIRRMGDATTDDRCDAAEAHMATSYSPKKHTIPGQQHSRNWNCVHNFIHLMKENYFEGVARRSQLNPDDVK</sequence>
<organism evidence="1 2">
    <name type="scientific">Pyronema omphalodes (strain CBS 100304)</name>
    <name type="common">Pyronema confluens</name>
    <dbReference type="NCBI Taxonomy" id="1076935"/>
    <lineage>
        <taxon>Eukaryota</taxon>
        <taxon>Fungi</taxon>
        <taxon>Dikarya</taxon>
        <taxon>Ascomycota</taxon>
        <taxon>Pezizomycotina</taxon>
        <taxon>Pezizomycetes</taxon>
        <taxon>Pezizales</taxon>
        <taxon>Pyronemataceae</taxon>
        <taxon>Pyronema</taxon>
    </lineage>
</organism>
<dbReference type="AlphaFoldDB" id="U4LEA0"/>
<evidence type="ECO:0000313" key="2">
    <source>
        <dbReference type="Proteomes" id="UP000018144"/>
    </source>
</evidence>
<gene>
    <name evidence="1" type="ORF">PCON_08300</name>
</gene>
<keyword evidence="2" id="KW-1185">Reference proteome</keyword>
<reference evidence="1 2" key="1">
    <citation type="journal article" date="2013" name="PLoS Genet.">
        <title>The genome and development-dependent transcriptomes of Pyronema confluens: a window into fungal evolution.</title>
        <authorList>
            <person name="Traeger S."/>
            <person name="Altegoer F."/>
            <person name="Freitag M."/>
            <person name="Gabaldon T."/>
            <person name="Kempken F."/>
            <person name="Kumar A."/>
            <person name="Marcet-Houben M."/>
            <person name="Poggeler S."/>
            <person name="Stajich J.E."/>
            <person name="Nowrousian M."/>
        </authorList>
    </citation>
    <scope>NUCLEOTIDE SEQUENCE [LARGE SCALE GENOMIC DNA]</scope>
    <source>
        <strain evidence="2">CBS 100304</strain>
        <tissue evidence="1">Vegetative mycelium</tissue>
    </source>
</reference>
<protein>
    <submittedName>
        <fullName evidence="1">Uncharacterized protein</fullName>
    </submittedName>
</protein>
<dbReference type="Proteomes" id="UP000018144">
    <property type="component" value="Unassembled WGS sequence"/>
</dbReference>
<accession>U4LEA0</accession>
<proteinExistence type="predicted"/>
<name>U4LEA0_PYROM</name>
<dbReference type="EMBL" id="HF935428">
    <property type="protein sequence ID" value="CCX30198.1"/>
    <property type="molecule type" value="Genomic_DNA"/>
</dbReference>